<dbReference type="IntAct" id="A0A1D6LJ33">
    <property type="interactions" value="1"/>
</dbReference>
<dbReference type="EMBL" id="CM000782">
    <property type="protein sequence ID" value="AQK79788.1"/>
    <property type="molecule type" value="Genomic_DNA"/>
</dbReference>
<reference evidence="1" key="1">
    <citation type="submission" date="2015-12" db="EMBL/GenBank/DDBJ databases">
        <title>Update maize B73 reference genome by single molecule sequencing technologies.</title>
        <authorList>
            <consortium name="Maize Genome Sequencing Project"/>
            <person name="Ware D."/>
        </authorList>
    </citation>
    <scope>NUCLEOTIDE SEQUENCE</scope>
    <source>
        <tissue evidence="1">Seedling</tissue>
    </source>
</reference>
<evidence type="ECO:0000313" key="1">
    <source>
        <dbReference type="EMBL" id="AQK79788.1"/>
    </source>
</evidence>
<name>A0A1D6LJ33_MAIZE</name>
<sequence>MDDLHEVAPLSLLLPCSFSLTQQQPGLRLSAACSKQGAPSSSRFTPARSCHGRIYPSMDAPLLFPAPSSSPLSAPFCSMAARSLSMADTQVASSSARPFLLVPDAAARSPCSDCSHDVQVPAPSPLIQKQQPCAEPLSLLLSDVRRVHDEMCSSPDGSARCRLAVLLRSEQHTMMPVGGLLFLRSPIVVIVHPGETATILVRFRIGIIFPMINCVCVLFCLCFVEEGNPVFCVEKASRSMLVDVRSYAQIGIAIVLTNVDWVCLW</sequence>
<dbReference type="InParanoid" id="A0A1D6LJ33"/>
<proteinExistence type="predicted"/>
<dbReference type="ExpressionAtlas" id="A0A1D6LJ33">
    <property type="expression patterns" value="baseline"/>
</dbReference>
<gene>
    <name evidence="1" type="ORF">ZEAMMB73_Zm00001d035867</name>
</gene>
<accession>A0A1D6LJ33</accession>
<protein>
    <submittedName>
        <fullName evidence="1">Uncharacterized protein</fullName>
    </submittedName>
</protein>
<organism evidence="1">
    <name type="scientific">Zea mays</name>
    <name type="common">Maize</name>
    <dbReference type="NCBI Taxonomy" id="4577"/>
    <lineage>
        <taxon>Eukaryota</taxon>
        <taxon>Viridiplantae</taxon>
        <taxon>Streptophyta</taxon>
        <taxon>Embryophyta</taxon>
        <taxon>Tracheophyta</taxon>
        <taxon>Spermatophyta</taxon>
        <taxon>Magnoliopsida</taxon>
        <taxon>Liliopsida</taxon>
        <taxon>Poales</taxon>
        <taxon>Poaceae</taxon>
        <taxon>PACMAD clade</taxon>
        <taxon>Panicoideae</taxon>
        <taxon>Andropogonodae</taxon>
        <taxon>Andropogoneae</taxon>
        <taxon>Tripsacinae</taxon>
        <taxon>Zea</taxon>
    </lineage>
</organism>
<dbReference type="AlphaFoldDB" id="A0A1D6LJ33"/>